<evidence type="ECO:0000313" key="9">
    <source>
        <dbReference type="EMBL" id="KGJ05326.1"/>
    </source>
</evidence>
<dbReference type="Proteomes" id="UP000029846">
    <property type="component" value="Unassembled WGS sequence"/>
</dbReference>
<accession>A0A099F532</accession>
<evidence type="ECO:0000256" key="4">
    <source>
        <dbReference type="ARBA" id="ARBA00022692"/>
    </source>
</evidence>
<evidence type="ECO:0000256" key="6">
    <source>
        <dbReference type="ARBA" id="ARBA00023136"/>
    </source>
</evidence>
<feature type="transmembrane region" description="Helical" evidence="8">
    <location>
        <begin position="133"/>
        <end position="152"/>
    </location>
</feature>
<organism evidence="9 11">
    <name type="scientific">Paracoccus halophilus</name>
    <dbReference type="NCBI Taxonomy" id="376733"/>
    <lineage>
        <taxon>Bacteria</taxon>
        <taxon>Pseudomonadati</taxon>
        <taxon>Pseudomonadota</taxon>
        <taxon>Alphaproteobacteria</taxon>
        <taxon>Rhodobacterales</taxon>
        <taxon>Paracoccaceae</taxon>
        <taxon>Paracoccus</taxon>
    </lineage>
</organism>
<dbReference type="OrthoDB" id="5445822at2"/>
<keyword evidence="5 8" id="KW-1133">Transmembrane helix</keyword>
<comment type="subcellular location">
    <subcellularLocation>
        <location evidence="1">Cell membrane</location>
        <topology evidence="1">Multi-pass membrane protein</topology>
    </subcellularLocation>
</comment>
<keyword evidence="4 8" id="KW-0812">Transmembrane</keyword>
<evidence type="ECO:0000256" key="7">
    <source>
        <dbReference type="SAM" id="MobiDB-lite"/>
    </source>
</evidence>
<evidence type="ECO:0000313" key="11">
    <source>
        <dbReference type="Proteomes" id="UP000029846"/>
    </source>
</evidence>
<dbReference type="Proteomes" id="UP000182312">
    <property type="component" value="Unassembled WGS sequence"/>
</dbReference>
<keyword evidence="3" id="KW-1003">Cell membrane</keyword>
<dbReference type="GO" id="GO:0022857">
    <property type="term" value="F:transmembrane transporter activity"/>
    <property type="evidence" value="ECO:0007669"/>
    <property type="project" value="InterPro"/>
</dbReference>
<feature type="transmembrane region" description="Helical" evidence="8">
    <location>
        <begin position="56"/>
        <end position="72"/>
    </location>
</feature>
<feature type="transmembrane region" description="Helical" evidence="8">
    <location>
        <begin position="444"/>
        <end position="463"/>
    </location>
</feature>
<dbReference type="InterPro" id="IPR006726">
    <property type="entry name" value="PHBA_efflux_AaeB/fusaric-R"/>
</dbReference>
<evidence type="ECO:0000256" key="3">
    <source>
        <dbReference type="ARBA" id="ARBA00022475"/>
    </source>
</evidence>
<feature type="transmembrane region" description="Helical" evidence="8">
    <location>
        <begin position="102"/>
        <end position="121"/>
    </location>
</feature>
<dbReference type="EMBL" id="JRKN01000006">
    <property type="protein sequence ID" value="KGJ05326.1"/>
    <property type="molecule type" value="Genomic_DNA"/>
</dbReference>
<dbReference type="PANTHER" id="PTHR30509">
    <property type="entry name" value="P-HYDROXYBENZOIC ACID EFFLUX PUMP SUBUNIT-RELATED"/>
    <property type="match status" value="1"/>
</dbReference>
<gene>
    <name evidence="9" type="ORF">IT41_06000</name>
    <name evidence="10" type="ORF">SAMN04487972_10628</name>
</gene>
<feature type="transmembrane region" description="Helical" evidence="8">
    <location>
        <begin position="78"/>
        <end position="95"/>
    </location>
</feature>
<dbReference type="PANTHER" id="PTHR30509:SF9">
    <property type="entry name" value="MULTIDRUG RESISTANCE PROTEIN MDTO"/>
    <property type="match status" value="1"/>
</dbReference>
<feature type="region of interest" description="Disordered" evidence="7">
    <location>
        <begin position="342"/>
        <end position="362"/>
    </location>
</feature>
<evidence type="ECO:0000256" key="2">
    <source>
        <dbReference type="ARBA" id="ARBA00022448"/>
    </source>
</evidence>
<evidence type="ECO:0000313" key="10">
    <source>
        <dbReference type="EMBL" id="SFA48663.1"/>
    </source>
</evidence>
<keyword evidence="2" id="KW-0813">Transport</keyword>
<proteinExistence type="predicted"/>
<evidence type="ECO:0000256" key="8">
    <source>
        <dbReference type="SAM" id="Phobius"/>
    </source>
</evidence>
<feature type="transmembrane region" description="Helical" evidence="8">
    <location>
        <begin position="7"/>
        <end position="26"/>
    </location>
</feature>
<dbReference type="GO" id="GO:0005886">
    <property type="term" value="C:plasma membrane"/>
    <property type="evidence" value="ECO:0007669"/>
    <property type="project" value="UniProtKB-SubCell"/>
</dbReference>
<dbReference type="eggNOG" id="COG1289">
    <property type="taxonomic scope" value="Bacteria"/>
</dbReference>
<keyword evidence="6 8" id="KW-0472">Membrane</keyword>
<sequence length="723" mass="80421">MPERMQGAFKVALAMVIAGWASMALGWSDTKWALFSVAFCFLNTGGETLAKGLMRLAGTVIGVVLSLTFLALFAQDRWAYAAAVSIWLFICGWFLSGNSRIWYTWFVGAFLVILMTEYSQLDSRAAFDIAMVRLQQTMLGIGIYTLVEILIFPASTRDQFKADLAARIAQVGRIFPSLADAFLSAPEDATKPEDIRDLRQSVTQLRIMLGARLDGAAVDSFDILENYGAWRDAVLELEALIEGLLNWRLGFANLQQDEIQPLAAGLAAVHDEISRRLQVAGDLLGGAASFEPARDIPIPSARPRRAGEDPFALAALEVSLGALAEIERASRALLFAVAEGQGMAPGERPPRRPHQEPPASIIPDPERLAIALRVPVTFLCAFAIFIYFPNLPAVSTVLVLAAQMPLSICRMPTAPVKVVAIMGMAMMLLGAGLHIFVLPHLTSYTQLAAVLFLVSFAITYLFYEPHLATARTLGFGMTVILLQLDNNQTYNFLFTANMVVGFLVPFALLWLTAMLPVSFRAEHAFRRLFRRYLGSFLWLLNWMTRDRGVRESWWQRQLRNYHLRSINAILPWLSNWLQVIPDSMLPKEGRGRMQDLLTTMAAMSQRITRVDMISRSAGFHESHANMLPEIAQWRDELIRICRTLRDSPDTLTPDPQDGTGAELARITALAHEILRRFGAQFSDDDSRDLLRELAALRGLTRAVTSLVPPASGIDWTRLNDARL</sequence>
<reference evidence="10 12" key="3">
    <citation type="submission" date="2016-10" db="EMBL/GenBank/DDBJ databases">
        <authorList>
            <person name="de Groot N.N."/>
        </authorList>
    </citation>
    <scope>NUCLEOTIDE SEQUENCE [LARGE SCALE GENOMIC DNA]</scope>
    <source>
        <strain evidence="10 12">CGMCC 1.6117</strain>
    </source>
</reference>
<evidence type="ECO:0000256" key="5">
    <source>
        <dbReference type="ARBA" id="ARBA00022989"/>
    </source>
</evidence>
<keyword evidence="11" id="KW-1185">Reference proteome</keyword>
<dbReference type="Pfam" id="PF04632">
    <property type="entry name" value="FUSC"/>
    <property type="match status" value="1"/>
</dbReference>
<reference evidence="9 11" key="1">
    <citation type="submission" date="2014-09" db="EMBL/GenBank/DDBJ databases">
        <authorList>
            <person name="McGinnis J.M."/>
            <person name="Wolfgang W.J."/>
        </authorList>
    </citation>
    <scope>NUCLEOTIDE SEQUENCE [LARGE SCALE GENOMIC DNA]</scope>
    <source>
        <strain evidence="9 11">JCM 14014</strain>
    </source>
</reference>
<protein>
    <submittedName>
        <fullName evidence="10">Uncharacterized membrane protein YccC</fullName>
    </submittedName>
</protein>
<name>A0A099F532_9RHOB</name>
<dbReference type="STRING" id="376733.SAMN04487972_10628"/>
<dbReference type="EMBL" id="FOJO01000006">
    <property type="protein sequence ID" value="SFA48663.1"/>
    <property type="molecule type" value="Genomic_DNA"/>
</dbReference>
<evidence type="ECO:0000313" key="12">
    <source>
        <dbReference type="Proteomes" id="UP000182312"/>
    </source>
</evidence>
<evidence type="ECO:0000256" key="1">
    <source>
        <dbReference type="ARBA" id="ARBA00004651"/>
    </source>
</evidence>
<feature type="transmembrane region" description="Helical" evidence="8">
    <location>
        <begin position="418"/>
        <end position="438"/>
    </location>
</feature>
<feature type="transmembrane region" description="Helical" evidence="8">
    <location>
        <begin position="490"/>
        <end position="517"/>
    </location>
</feature>
<dbReference type="AlphaFoldDB" id="A0A099F532"/>
<reference evidence="9 11" key="2">
    <citation type="submission" date="2014-10" db="EMBL/GenBank/DDBJ databases">
        <title>Paracoccus sanguinis sp. nov., isolated from clinical specimens of New York State patients.</title>
        <authorList>
            <person name="Mingle L.A."/>
            <person name="Cole J.A."/>
            <person name="Lapierre P."/>
            <person name="Musser K.A."/>
        </authorList>
    </citation>
    <scope>NUCLEOTIDE SEQUENCE [LARGE SCALE GENOMIC DNA]</scope>
    <source>
        <strain evidence="9 11">JCM 14014</strain>
    </source>
</reference>